<accession>A0A814VZN4</accession>
<evidence type="ECO:0000313" key="4">
    <source>
        <dbReference type="EMBL" id="CAF1282789.1"/>
    </source>
</evidence>
<feature type="region of interest" description="Disordered" evidence="1">
    <location>
        <begin position="928"/>
        <end position="980"/>
    </location>
</feature>
<feature type="compositionally biased region" description="Polar residues" evidence="1">
    <location>
        <begin position="36"/>
        <end position="47"/>
    </location>
</feature>
<evidence type="ECO:0000313" key="2">
    <source>
        <dbReference type="EMBL" id="CAF0773724.1"/>
    </source>
</evidence>
<proteinExistence type="predicted"/>
<dbReference type="EMBL" id="CAJNOI010000009">
    <property type="protein sequence ID" value="CAF0773724.1"/>
    <property type="molecule type" value="Genomic_DNA"/>
</dbReference>
<dbReference type="AlphaFoldDB" id="A0A814VZN4"/>
<gene>
    <name evidence="2" type="ORF">BJG266_LOCUS3716</name>
    <name evidence="3" type="ORF">QVE165_LOCUS25600</name>
    <name evidence="4" type="ORF">QVE165_LOCUS30243</name>
</gene>
<reference evidence="3" key="1">
    <citation type="submission" date="2021-02" db="EMBL/GenBank/DDBJ databases">
        <authorList>
            <person name="Nowell W R."/>
        </authorList>
    </citation>
    <scope>NUCLEOTIDE SEQUENCE</scope>
</reference>
<evidence type="ECO:0000256" key="1">
    <source>
        <dbReference type="SAM" id="MobiDB-lite"/>
    </source>
</evidence>
<feature type="compositionally biased region" description="Polar residues" evidence="1">
    <location>
        <begin position="218"/>
        <end position="239"/>
    </location>
</feature>
<feature type="compositionally biased region" description="Polar residues" evidence="1">
    <location>
        <begin position="97"/>
        <end position="107"/>
    </location>
</feature>
<dbReference type="Proteomes" id="UP000663832">
    <property type="component" value="Unassembled WGS sequence"/>
</dbReference>
<sequence>MMHKVKDVVSKFLHPSFLFSTDNETDRSKRKRSGSPDKNNNEQQIEPTGTTTITTSSYSNNRYSSTKDDGAQLTDDEDNNSRDVPSAEQEKKRRRTANYQSTTSTNIYLGDDKPSPSTSSSTDTHISSTSTTPILHHHTTTQQNYYERINRSKQRYPITSTYRGSTLNYDPSKSPLFSTGKHNTTNLQSNEFSANHLLATSLTNRSQSSISNHQQSSATLTNPVSNQRHMLGGNYTSNNSRRLPYIERLRQRTLKDCIRHNHTLDSQPASVSAIEEQKSITTSPVSKRLKVPEKECGIQCDIPIVESSQTSDRITSAIDSQNEVSSAPIIPQIQTNSSITIEKKTSSIPSITITKPKVLGDITPFSWPKFARAQQEYANKYPEKCRRDAVVPSLIGKASVNTTATIYPSINATTMPKIPFLSSRPTEPVWKCPCCTKEHAVQTASCSLCHGINPNYKKLSAIKPAETVEKEQVASTVIAKESSISTPVIPVTNQTTTKENVLSTSSPVITTSTITTAFPSFGTTPVTTKENTAINFSAPIFGIASTTSTQNTSITTAPVTTSSPILRFGVTPSPMTTTTANPVLSSTFPPMFGTTPIAFPTTIPKENPVATNDLPLFGVTTTKENSTTTSAQLSSGTIPFNKSLTPAPNTTTSNSFQIGTSFPSFASLPSTNLTAVPTSSAVPSTVGMTLNLPPSIPFGSFGSTTVTTAPTTTTVSSNPSTTFAVPFATSASSLTASTSTAPNLFGFSTVTPVSSTSTTSMFPVLPTTSTFSSPSNFMAAPTTTTSALPAFGNNSSFSIAPSSTTATNPPFAFGVNTSPKSMTPTLNSPMNTTAAPAFGTITPFGTTPISFDKSTNSFSTLTSSNPPSFSFGIPSNTNQSSVTPVVSTGGFSFAPQSSTTPMFGIGSPSLASNTYSFGLPPTTSASMSSFSFSTPATSSPSNPFSTTDLPSSTDGISDMFNIGSGGSPRPMLRARRRRNP</sequence>
<name>A0A814VZN4_9BILA</name>
<evidence type="ECO:0000313" key="5">
    <source>
        <dbReference type="Proteomes" id="UP000663832"/>
    </source>
</evidence>
<feature type="region of interest" description="Disordered" evidence="1">
    <location>
        <begin position="216"/>
        <end position="239"/>
    </location>
</feature>
<dbReference type="EMBL" id="CAJNOM010000249">
    <property type="protein sequence ID" value="CAF1282789.1"/>
    <property type="molecule type" value="Genomic_DNA"/>
</dbReference>
<evidence type="ECO:0008006" key="6">
    <source>
        <dbReference type="Google" id="ProtNLM"/>
    </source>
</evidence>
<organism evidence="3 5">
    <name type="scientific">Adineta steineri</name>
    <dbReference type="NCBI Taxonomy" id="433720"/>
    <lineage>
        <taxon>Eukaryota</taxon>
        <taxon>Metazoa</taxon>
        <taxon>Spiralia</taxon>
        <taxon>Gnathifera</taxon>
        <taxon>Rotifera</taxon>
        <taxon>Eurotatoria</taxon>
        <taxon>Bdelloidea</taxon>
        <taxon>Adinetida</taxon>
        <taxon>Adinetidae</taxon>
        <taxon>Adineta</taxon>
    </lineage>
</organism>
<dbReference type="EMBL" id="CAJNOM010000186">
    <property type="protein sequence ID" value="CAF1197295.1"/>
    <property type="molecule type" value="Genomic_DNA"/>
</dbReference>
<feature type="compositionally biased region" description="Low complexity" evidence="1">
    <location>
        <begin position="48"/>
        <end position="64"/>
    </location>
</feature>
<dbReference type="Proteomes" id="UP000663877">
    <property type="component" value="Unassembled WGS sequence"/>
</dbReference>
<protein>
    <recommendedName>
        <fullName evidence="6">RanBP2-type domain-containing protein</fullName>
    </recommendedName>
</protein>
<comment type="caution">
    <text evidence="3">The sequence shown here is derived from an EMBL/GenBank/DDBJ whole genome shotgun (WGS) entry which is preliminary data.</text>
</comment>
<evidence type="ECO:0000313" key="3">
    <source>
        <dbReference type="EMBL" id="CAF1197295.1"/>
    </source>
</evidence>
<dbReference type="OrthoDB" id="10064861at2759"/>
<feature type="region of interest" description="Disordered" evidence="1">
    <location>
        <begin position="21"/>
        <end position="151"/>
    </location>
</feature>
<keyword evidence="5" id="KW-1185">Reference proteome</keyword>
<feature type="compositionally biased region" description="Low complexity" evidence="1">
    <location>
        <begin position="115"/>
        <end position="134"/>
    </location>
</feature>
<feature type="compositionally biased region" description="Low complexity" evidence="1">
    <location>
        <begin position="928"/>
        <end position="947"/>
    </location>
</feature>